<keyword evidence="2" id="KW-0808">Transferase</keyword>
<keyword evidence="3" id="KW-1185">Reference proteome</keyword>
<dbReference type="Gene3D" id="3.30.420.40">
    <property type="match status" value="2"/>
</dbReference>
<reference evidence="2 3" key="1">
    <citation type="submission" date="2022-10" db="EMBL/GenBank/DDBJ databases">
        <title>Roseococcus glaciei nov., sp. nov., isolated from glacier.</title>
        <authorList>
            <person name="Liu Q."/>
            <person name="Xin Y.-H."/>
        </authorList>
    </citation>
    <scope>NUCLEOTIDE SEQUENCE [LARGE SCALE GENOMIC DNA]</scope>
    <source>
        <strain evidence="2 3">MDT2-1-1</strain>
    </source>
</reference>
<dbReference type="SUPFAM" id="SSF53067">
    <property type="entry name" value="Actin-like ATPase domain"/>
    <property type="match status" value="1"/>
</dbReference>
<dbReference type="InterPro" id="IPR043129">
    <property type="entry name" value="ATPase_NBD"/>
</dbReference>
<protein>
    <submittedName>
        <fullName evidence="2">tRNA (Adenosine(37)-N6)-threonylcarbamoyltransferase complex dimerization subunit type 1 TsaB</fullName>
        <ecNumber evidence="2">2.3.1.234</ecNumber>
    </submittedName>
</protein>
<gene>
    <name evidence="2" type="primary">tsaB</name>
    <name evidence="2" type="ORF">OF850_19395</name>
</gene>
<name>A0ABT3P042_9PROT</name>
<organism evidence="2 3">
    <name type="scientific">Sabulicella glaciei</name>
    <dbReference type="NCBI Taxonomy" id="2984948"/>
    <lineage>
        <taxon>Bacteria</taxon>
        <taxon>Pseudomonadati</taxon>
        <taxon>Pseudomonadota</taxon>
        <taxon>Alphaproteobacteria</taxon>
        <taxon>Acetobacterales</taxon>
        <taxon>Acetobacteraceae</taxon>
        <taxon>Sabulicella</taxon>
    </lineage>
</organism>
<accession>A0ABT3P042</accession>
<dbReference type="NCBIfam" id="TIGR03725">
    <property type="entry name" value="T6A_YeaZ"/>
    <property type="match status" value="1"/>
</dbReference>
<evidence type="ECO:0000259" key="1">
    <source>
        <dbReference type="Pfam" id="PF00814"/>
    </source>
</evidence>
<evidence type="ECO:0000313" key="2">
    <source>
        <dbReference type="EMBL" id="MCW8087777.1"/>
    </source>
</evidence>
<sequence length="201" mass="20542">MRLLLLDAAGDRCLAALCDGETLLTERSLAGRHGQPAALPPLVEAVLEEAGMPEAVAVCVGPGSFTGIRAALALAEGLALARNLPLCGVSAGEAMAAECGPGWPVWSATDNRRGALFLEGPGEAVALAETALPMPEGPVRLAGDAAPRAAARLLARGARVLLTPVRRPGAPGLARVALRRLRGDVAPRMAEPLYVEPPATT</sequence>
<dbReference type="InterPro" id="IPR000905">
    <property type="entry name" value="Gcp-like_dom"/>
</dbReference>
<dbReference type="EC" id="2.3.1.234" evidence="2"/>
<feature type="domain" description="Gcp-like" evidence="1">
    <location>
        <begin position="38"/>
        <end position="119"/>
    </location>
</feature>
<dbReference type="Pfam" id="PF00814">
    <property type="entry name" value="TsaD"/>
    <property type="match status" value="1"/>
</dbReference>
<dbReference type="GO" id="GO:0061711">
    <property type="term" value="F:tRNA N(6)-L-threonylcarbamoyladenine synthase activity"/>
    <property type="evidence" value="ECO:0007669"/>
    <property type="project" value="UniProtKB-EC"/>
</dbReference>
<comment type="caution">
    <text evidence="2">The sequence shown here is derived from an EMBL/GenBank/DDBJ whole genome shotgun (WGS) entry which is preliminary data.</text>
</comment>
<dbReference type="EMBL" id="JAPFQI010000021">
    <property type="protein sequence ID" value="MCW8087777.1"/>
    <property type="molecule type" value="Genomic_DNA"/>
</dbReference>
<dbReference type="Proteomes" id="UP001526430">
    <property type="component" value="Unassembled WGS sequence"/>
</dbReference>
<proteinExistence type="predicted"/>
<evidence type="ECO:0000313" key="3">
    <source>
        <dbReference type="Proteomes" id="UP001526430"/>
    </source>
</evidence>
<dbReference type="InterPro" id="IPR022496">
    <property type="entry name" value="T6A_TsaB"/>
</dbReference>
<keyword evidence="2" id="KW-0012">Acyltransferase</keyword>
<dbReference type="RefSeq" id="WP_301591983.1">
    <property type="nucleotide sequence ID" value="NZ_JAPFQI010000021.1"/>
</dbReference>